<dbReference type="CDD" id="cd01948">
    <property type="entry name" value="EAL"/>
    <property type="match status" value="1"/>
</dbReference>
<reference evidence="2 3" key="1">
    <citation type="submission" date="2019-04" db="EMBL/GenBank/DDBJ databases">
        <title>Natronospirillum operosus gen. nov., sp. nov., a haloalkaliphilic satellite isolated from decaying biomass of laboratory culture of cyanobacterium Geitlerinema sp. and proposal of Natronospirillaceae fam. nov. and Saccharospirillaceae fam. nov.</title>
        <authorList>
            <person name="Kevbrin V."/>
            <person name="Boltyanskaya Y."/>
            <person name="Koziaeva V."/>
            <person name="Grouzdev D.S."/>
            <person name="Park M."/>
            <person name="Cho J."/>
        </authorList>
    </citation>
    <scope>NUCLEOTIDE SEQUENCE [LARGE SCALE GENOMIC DNA]</scope>
    <source>
        <strain evidence="2 3">G-116</strain>
    </source>
</reference>
<comment type="caution">
    <text evidence="2">The sequence shown here is derived from an EMBL/GenBank/DDBJ whole genome shotgun (WGS) entry which is preliminary data.</text>
</comment>
<dbReference type="EMBL" id="SRMF01000001">
    <property type="protein sequence ID" value="TGG95406.1"/>
    <property type="molecule type" value="Genomic_DNA"/>
</dbReference>
<sequence length="401" mass="45330">MQSIDPKSLVAGFQPVIDVARGTIVGYEVLARRQAPNSNALDSLGHLFFGGQIPSRELLELDRQIRRLAVDQLDDLPADSFLSLNISPDWINQLTAWTTTPLLQMLDKAGVNPQQIVLEITEQPGSLGTMKQVVRRYREEGYRVAIDDFGAGSAHMHRIMELEPDILKLDMKLFKNAANQGRHYDLVHSVSRLAEKTGCQLVCEGVETEQEFSFGLELGAAWMQGFLFGPAEARFHDRHHYLDRVQRLRAEFLARKVGEQRQYFDFEQQVLENLRHLKAHCLDADPATFTPQSSAVSVLKYYICNADGTQLSPNYEISDGQVAVDASPQGVNWCWRPHFYQLLAARRTQEREFVASAQYRDVHTRLSCRSYVTALDETRYLLADIMQPDGHGPQASGVDLL</sequence>
<dbReference type="SUPFAM" id="SSF103190">
    <property type="entry name" value="Sensory domain-like"/>
    <property type="match status" value="1"/>
</dbReference>
<evidence type="ECO:0000313" key="2">
    <source>
        <dbReference type="EMBL" id="TGG95406.1"/>
    </source>
</evidence>
<dbReference type="PANTHER" id="PTHR33121">
    <property type="entry name" value="CYCLIC DI-GMP PHOSPHODIESTERASE PDEF"/>
    <property type="match status" value="1"/>
</dbReference>
<keyword evidence="3" id="KW-1185">Reference proteome</keyword>
<dbReference type="Pfam" id="PF10388">
    <property type="entry name" value="YkuI_C"/>
    <property type="match status" value="1"/>
</dbReference>
<dbReference type="InterPro" id="IPR050706">
    <property type="entry name" value="Cyclic-di-GMP_PDE-like"/>
</dbReference>
<dbReference type="Pfam" id="PF00563">
    <property type="entry name" value="EAL"/>
    <property type="match status" value="1"/>
</dbReference>
<dbReference type="Gene3D" id="3.30.450.20">
    <property type="entry name" value="PAS domain"/>
    <property type="match status" value="1"/>
</dbReference>
<dbReference type="SUPFAM" id="SSF141868">
    <property type="entry name" value="EAL domain-like"/>
    <property type="match status" value="1"/>
</dbReference>
<dbReference type="OrthoDB" id="1673646at2"/>
<dbReference type="InterPro" id="IPR001633">
    <property type="entry name" value="EAL_dom"/>
</dbReference>
<feature type="domain" description="EAL" evidence="1">
    <location>
        <begin position="1"/>
        <end position="245"/>
    </location>
</feature>
<dbReference type="Proteomes" id="UP000297475">
    <property type="component" value="Unassembled WGS sequence"/>
</dbReference>
<dbReference type="AlphaFoldDB" id="A0A4Z0WI20"/>
<dbReference type="Gene3D" id="3.20.20.450">
    <property type="entry name" value="EAL domain"/>
    <property type="match status" value="1"/>
</dbReference>
<dbReference type="PROSITE" id="PS50883">
    <property type="entry name" value="EAL"/>
    <property type="match status" value="1"/>
</dbReference>
<dbReference type="RefSeq" id="WP_135481051.1">
    <property type="nucleotide sequence ID" value="NZ_SRMF01000001.1"/>
</dbReference>
<dbReference type="SMART" id="SM00052">
    <property type="entry name" value="EAL"/>
    <property type="match status" value="1"/>
</dbReference>
<accession>A0A4Z0WI20</accession>
<proteinExistence type="predicted"/>
<evidence type="ECO:0000259" key="1">
    <source>
        <dbReference type="PROSITE" id="PS50883"/>
    </source>
</evidence>
<organism evidence="2 3">
    <name type="scientific">Natronospirillum operosum</name>
    <dbReference type="NCBI Taxonomy" id="2759953"/>
    <lineage>
        <taxon>Bacteria</taxon>
        <taxon>Pseudomonadati</taxon>
        <taxon>Pseudomonadota</taxon>
        <taxon>Gammaproteobacteria</taxon>
        <taxon>Oceanospirillales</taxon>
        <taxon>Natronospirillaceae</taxon>
        <taxon>Natronospirillum</taxon>
    </lineage>
</organism>
<gene>
    <name evidence="2" type="ORF">E4656_02995</name>
</gene>
<name>A0A4Z0WI20_9GAMM</name>
<dbReference type="InterPro" id="IPR029151">
    <property type="entry name" value="Sensor-like_sf"/>
</dbReference>
<dbReference type="PANTHER" id="PTHR33121:SF82">
    <property type="entry name" value="SIGNAL TRANSDUCTION PROTEIN CONTAINING A EAL DOMAIN"/>
    <property type="match status" value="1"/>
</dbReference>
<dbReference type="InterPro" id="IPR018842">
    <property type="entry name" value="YkuI_C"/>
</dbReference>
<evidence type="ECO:0000313" key="3">
    <source>
        <dbReference type="Proteomes" id="UP000297475"/>
    </source>
</evidence>
<dbReference type="InterPro" id="IPR035919">
    <property type="entry name" value="EAL_sf"/>
</dbReference>
<dbReference type="GO" id="GO:0071111">
    <property type="term" value="F:cyclic-guanylate-specific phosphodiesterase activity"/>
    <property type="evidence" value="ECO:0007669"/>
    <property type="project" value="InterPro"/>
</dbReference>
<protein>
    <submittedName>
        <fullName evidence="2">EAL domain-containing protein</fullName>
    </submittedName>
</protein>